<reference evidence="2 3" key="1">
    <citation type="submission" date="2020-03" db="EMBL/GenBank/DDBJ databases">
        <title>Draft genome sequence of environmentally isolated violet-colored cultures.</title>
        <authorList>
            <person name="Wilson H.S."/>
        </authorList>
    </citation>
    <scope>NUCLEOTIDE SEQUENCE [LARGE SCALE GENOMIC DNA]</scope>
    <source>
        <strain evidence="2 3">HSC-16F04</strain>
    </source>
</reference>
<comment type="caution">
    <text evidence="2">The sequence shown here is derived from an EMBL/GenBank/DDBJ whole genome shotgun (WGS) entry which is preliminary data.</text>
</comment>
<evidence type="ECO:0000259" key="1">
    <source>
        <dbReference type="Pfam" id="PF01261"/>
    </source>
</evidence>
<proteinExistence type="predicted"/>
<dbReference type="GO" id="GO:0016853">
    <property type="term" value="F:isomerase activity"/>
    <property type="evidence" value="ECO:0007669"/>
    <property type="project" value="UniProtKB-KW"/>
</dbReference>
<dbReference type="SUPFAM" id="SSF51658">
    <property type="entry name" value="Xylose isomerase-like"/>
    <property type="match status" value="1"/>
</dbReference>
<dbReference type="InterPro" id="IPR036237">
    <property type="entry name" value="Xyl_isomerase-like_sf"/>
</dbReference>
<name>A0ABX0KZG7_9NEIS</name>
<dbReference type="EMBL" id="JAAOLX010000004">
    <property type="protein sequence ID" value="NHQ86491.1"/>
    <property type="molecule type" value="Genomic_DNA"/>
</dbReference>
<keyword evidence="2" id="KW-0413">Isomerase</keyword>
<dbReference type="RefSeq" id="WP_166825394.1">
    <property type="nucleotide sequence ID" value="NZ_JAAOLX010000004.1"/>
</dbReference>
<dbReference type="InterPro" id="IPR050312">
    <property type="entry name" value="IolE/XylAMocC-like"/>
</dbReference>
<sequence>MQLGCATRPLQFLEFSHACAVIAGAGFSDVALFYSHSQAGPCIPVTAASTPRQIAALKQACAAAGLQPSLLLAGVDLAEKGLAAAIGDYARLIEHARQLGCSTLLDLGCGQVDLLADYLALMQAIEPVASEARITITIKPHGGITASALDLLALKQRLASDVFRLSFDPGNLLYYSRGEIKAEAHLEALAPHCAHFIVKDFVPGPSGPSVEINPGDGWVDFAGLLHGLQQHDFRGPMYLECVAGKTLADIERHIQQSRLRMHTWLQQGVNNEY</sequence>
<organism evidence="2 3">
    <name type="scientific">Iodobacter violaceini</name>
    <dbReference type="NCBI Taxonomy" id="3044271"/>
    <lineage>
        <taxon>Bacteria</taxon>
        <taxon>Pseudomonadati</taxon>
        <taxon>Pseudomonadota</taxon>
        <taxon>Betaproteobacteria</taxon>
        <taxon>Neisseriales</taxon>
        <taxon>Chitinibacteraceae</taxon>
        <taxon>Iodobacter</taxon>
    </lineage>
</organism>
<feature type="domain" description="Xylose isomerase-like TIM barrel" evidence="1">
    <location>
        <begin position="21"/>
        <end position="245"/>
    </location>
</feature>
<dbReference type="PANTHER" id="PTHR12110">
    <property type="entry name" value="HYDROXYPYRUVATE ISOMERASE"/>
    <property type="match status" value="1"/>
</dbReference>
<evidence type="ECO:0000313" key="2">
    <source>
        <dbReference type="EMBL" id="NHQ86491.1"/>
    </source>
</evidence>
<dbReference type="PANTHER" id="PTHR12110:SF53">
    <property type="entry name" value="BLR5974 PROTEIN"/>
    <property type="match status" value="1"/>
</dbReference>
<dbReference type="Proteomes" id="UP000712570">
    <property type="component" value="Unassembled WGS sequence"/>
</dbReference>
<evidence type="ECO:0000313" key="3">
    <source>
        <dbReference type="Proteomes" id="UP000712570"/>
    </source>
</evidence>
<keyword evidence="3" id="KW-1185">Reference proteome</keyword>
<dbReference type="InterPro" id="IPR013022">
    <property type="entry name" value="Xyl_isomerase-like_TIM-brl"/>
</dbReference>
<gene>
    <name evidence="2" type="ORF">HA050_10235</name>
</gene>
<accession>A0ABX0KZG7</accession>
<dbReference type="Gene3D" id="3.20.20.150">
    <property type="entry name" value="Divalent-metal-dependent TIM barrel enzymes"/>
    <property type="match status" value="1"/>
</dbReference>
<protein>
    <submittedName>
        <fullName evidence="2">Sugar phosphate isomerase/epimerase</fullName>
    </submittedName>
</protein>
<dbReference type="Pfam" id="PF01261">
    <property type="entry name" value="AP_endonuc_2"/>
    <property type="match status" value="1"/>
</dbReference>